<dbReference type="AlphaFoldDB" id="A0A2W5T634"/>
<dbReference type="Pfam" id="PF03130">
    <property type="entry name" value="HEAT_PBS"/>
    <property type="match status" value="1"/>
</dbReference>
<accession>A0A2W5T634</accession>
<dbReference type="InterPro" id="IPR011989">
    <property type="entry name" value="ARM-like"/>
</dbReference>
<sequence length="782" mass="80929">MTRRSGAVALTTAEQERAREVATLLAGRQVDALVARLGEPSWAVRRDVVRALGELGQAAVPALVEALRSRRDDEARIAATVDALVANSGDVLPAIAPLADEPDPAVVADVAQVLGRRGTPRALERLAPLAAHADDNVAVAAIEGLGRIGSPAAIDALIGAARSNNFFRVFPAIDVLGRLGDARAIPALAELAGDQLHQLEAARALGRTGESAAVGPLAKLLSHPSESVSRVAALALAELEQVHRERYGTDEAVHAALKASRIEASATQRLSRALSTARADEQIALASLLGSIGAEDAAAALRPLLDVGGETPVAAAAALKRLGAQADGVVRGALADGSSARRLVLLPIVQRSSALAEVIGCLDDEDASVRAAACTALGRMAAVDALPELFEQLADPNRRVVQAATAAIQSLGSTRAQRLALETAGDVRPAVRRSAIQILGYFGFPEALPVLVTALADDDVTIREAALQGLALFEDPAAVDAMLGASHDTQDKVRSAAMRALGNSVLREDRIEVRLREGLSDVNAWVRYFATQALGRREDEASAEAIAALLEDPAGQVRVAAVEALSHLQSPHAQKALRDAATNPDVEMQRAAVIGLGLSRHPESVRMLIAAATSDSAPTRLLALSALAEHAPDSALAVLHRALDDADEDVASAAAGFLGTLPLAGATLALIGLAQKAGWRDRALALLSQPAPHRVAQLTRSLLGADDSLAPMLAASLSRLRDADARDGLLHVLSKGTIAARKAAAAALAASREPRALAEVAAVADTDVDAGVRQLCSILVSR</sequence>
<evidence type="ECO:0000313" key="1">
    <source>
        <dbReference type="EMBL" id="PZR07726.1"/>
    </source>
</evidence>
<dbReference type="InterPro" id="IPR016024">
    <property type="entry name" value="ARM-type_fold"/>
</dbReference>
<gene>
    <name evidence="1" type="ORF">DI536_26835</name>
</gene>
<dbReference type="Pfam" id="PF13646">
    <property type="entry name" value="HEAT_2"/>
    <property type="match status" value="5"/>
</dbReference>
<dbReference type="EMBL" id="QFQP01000029">
    <property type="protein sequence ID" value="PZR07726.1"/>
    <property type="molecule type" value="Genomic_DNA"/>
</dbReference>
<reference evidence="1 2" key="1">
    <citation type="submission" date="2017-08" db="EMBL/GenBank/DDBJ databases">
        <title>Infants hospitalized years apart are colonized by the same room-sourced microbial strains.</title>
        <authorList>
            <person name="Brooks B."/>
            <person name="Olm M.R."/>
            <person name="Firek B.A."/>
            <person name="Baker R."/>
            <person name="Thomas B.C."/>
            <person name="Morowitz M.J."/>
            <person name="Banfield J.F."/>
        </authorList>
    </citation>
    <scope>NUCLEOTIDE SEQUENCE [LARGE SCALE GENOMIC DNA]</scope>
    <source>
        <strain evidence="1">S2_003_000_R2_14</strain>
    </source>
</reference>
<dbReference type="GO" id="GO:0016491">
    <property type="term" value="F:oxidoreductase activity"/>
    <property type="evidence" value="ECO:0007669"/>
    <property type="project" value="TreeGrafter"/>
</dbReference>
<dbReference type="PANTHER" id="PTHR12697">
    <property type="entry name" value="PBS LYASE HEAT-LIKE PROTEIN"/>
    <property type="match status" value="1"/>
</dbReference>
<evidence type="ECO:0008006" key="3">
    <source>
        <dbReference type="Google" id="ProtNLM"/>
    </source>
</evidence>
<dbReference type="Proteomes" id="UP000249061">
    <property type="component" value="Unassembled WGS sequence"/>
</dbReference>
<dbReference type="Gene3D" id="1.25.10.10">
    <property type="entry name" value="Leucine-rich Repeat Variant"/>
    <property type="match status" value="5"/>
</dbReference>
<dbReference type="PANTHER" id="PTHR12697:SF5">
    <property type="entry name" value="DEOXYHYPUSINE HYDROXYLASE"/>
    <property type="match status" value="1"/>
</dbReference>
<dbReference type="InterPro" id="IPR004155">
    <property type="entry name" value="PBS_lyase_HEAT"/>
</dbReference>
<name>A0A2W5T634_9BACT</name>
<dbReference type="SUPFAM" id="SSF48371">
    <property type="entry name" value="ARM repeat"/>
    <property type="match status" value="2"/>
</dbReference>
<organism evidence="1 2">
    <name type="scientific">Archangium gephyra</name>
    <dbReference type="NCBI Taxonomy" id="48"/>
    <lineage>
        <taxon>Bacteria</taxon>
        <taxon>Pseudomonadati</taxon>
        <taxon>Myxococcota</taxon>
        <taxon>Myxococcia</taxon>
        <taxon>Myxococcales</taxon>
        <taxon>Cystobacterineae</taxon>
        <taxon>Archangiaceae</taxon>
        <taxon>Archangium</taxon>
    </lineage>
</organism>
<evidence type="ECO:0000313" key="2">
    <source>
        <dbReference type="Proteomes" id="UP000249061"/>
    </source>
</evidence>
<comment type="caution">
    <text evidence="1">The sequence shown here is derived from an EMBL/GenBank/DDBJ whole genome shotgun (WGS) entry which is preliminary data.</text>
</comment>
<dbReference type="SMART" id="SM00567">
    <property type="entry name" value="EZ_HEAT"/>
    <property type="match status" value="15"/>
</dbReference>
<proteinExistence type="predicted"/>
<protein>
    <recommendedName>
        <fullName evidence="3">PBS lyase</fullName>
    </recommendedName>
</protein>